<name>A0A1I2LD99_9ACTN</name>
<evidence type="ECO:0000313" key="1">
    <source>
        <dbReference type="EMBL" id="SFF77372.1"/>
    </source>
</evidence>
<keyword evidence="2" id="KW-1185">Reference proteome</keyword>
<dbReference type="EMBL" id="FONG01000028">
    <property type="protein sequence ID" value="SFF77372.1"/>
    <property type="molecule type" value="Genomic_DNA"/>
</dbReference>
<reference evidence="1 2" key="1">
    <citation type="submission" date="2016-10" db="EMBL/GenBank/DDBJ databases">
        <authorList>
            <person name="de Groot N.N."/>
        </authorList>
    </citation>
    <scope>NUCLEOTIDE SEQUENCE [LARGE SCALE GENOMIC DNA]</scope>
    <source>
        <strain evidence="1 2">CGMCC 4.3510</strain>
    </source>
</reference>
<evidence type="ECO:0000313" key="2">
    <source>
        <dbReference type="Proteomes" id="UP000199323"/>
    </source>
</evidence>
<accession>A0A1I2LD99</accession>
<dbReference type="Proteomes" id="UP000199323">
    <property type="component" value="Unassembled WGS sequence"/>
</dbReference>
<protein>
    <submittedName>
        <fullName evidence="1">Uncharacterized protein</fullName>
    </submittedName>
</protein>
<proteinExistence type="predicted"/>
<gene>
    <name evidence="1" type="ORF">SAMN05216251_12848</name>
</gene>
<organism evidence="1 2">
    <name type="scientific">Actinacidiphila alni</name>
    <dbReference type="NCBI Taxonomy" id="380248"/>
    <lineage>
        <taxon>Bacteria</taxon>
        <taxon>Bacillati</taxon>
        <taxon>Actinomycetota</taxon>
        <taxon>Actinomycetes</taxon>
        <taxon>Kitasatosporales</taxon>
        <taxon>Streptomycetaceae</taxon>
        <taxon>Actinacidiphila</taxon>
    </lineage>
</organism>
<dbReference type="RefSeq" id="WP_093717315.1">
    <property type="nucleotide sequence ID" value="NZ_FONG01000028.1"/>
</dbReference>
<dbReference type="AlphaFoldDB" id="A0A1I2LD99"/>
<dbReference type="OrthoDB" id="5187212at2"/>
<sequence length="76" mass="8865">MSDLEDATPATVTQELPVLDYKHLPRLEIERHVLGLDEDATAVLLRYECDHRARTPVIRLLTARLRHLRADRRKQP</sequence>